<organism evidence="2 3">
    <name type="scientific">Plasmodiophora brassicae</name>
    <name type="common">Clubroot disease agent</name>
    <dbReference type="NCBI Taxonomy" id="37360"/>
    <lineage>
        <taxon>Eukaryota</taxon>
        <taxon>Sar</taxon>
        <taxon>Rhizaria</taxon>
        <taxon>Endomyxa</taxon>
        <taxon>Phytomyxea</taxon>
        <taxon>Plasmodiophorida</taxon>
        <taxon>Plasmodiophoridae</taxon>
        <taxon>Plasmodiophora</taxon>
    </lineage>
</organism>
<evidence type="ECO:0000313" key="2">
    <source>
        <dbReference type="EMBL" id="SPQ99518.1"/>
    </source>
</evidence>
<evidence type="ECO:0000256" key="1">
    <source>
        <dbReference type="SAM" id="MobiDB-lite"/>
    </source>
</evidence>
<keyword evidence="2" id="KW-0496">Mitochondrion</keyword>
<name>A0A3P3YH55_PLABS</name>
<dbReference type="EMBL" id="OVEO01000012">
    <property type="protein sequence ID" value="SPQ99518.1"/>
    <property type="molecule type" value="Genomic_DNA"/>
</dbReference>
<accession>A0A3P3YH55</accession>
<protein>
    <submittedName>
        <fullName evidence="2">Uncharacterized protein</fullName>
    </submittedName>
</protein>
<proteinExistence type="predicted"/>
<gene>
    <name evidence="2" type="ORF">PLBR_LOCUS6733</name>
</gene>
<sequence length="116" mass="12654">MHPFRSVAMPRDPSIVSAWPLVASVFDNNATPPADPVIPDPVRSASPGDARRKLDIDALTEQYWLPFDNTHLAINMGVRVPNPSAARSAEPRPRPKSVAVIGHRPRRCSPPETSTS</sequence>
<dbReference type="AlphaFoldDB" id="A0A3P3YH55"/>
<feature type="region of interest" description="Disordered" evidence="1">
    <location>
        <begin position="82"/>
        <end position="116"/>
    </location>
</feature>
<dbReference type="Proteomes" id="UP000290189">
    <property type="component" value="Unassembled WGS sequence"/>
</dbReference>
<geneLocation type="mitochondrion" evidence="2"/>
<evidence type="ECO:0000313" key="3">
    <source>
        <dbReference type="Proteomes" id="UP000290189"/>
    </source>
</evidence>
<reference evidence="2 3" key="1">
    <citation type="submission" date="2018-03" db="EMBL/GenBank/DDBJ databases">
        <authorList>
            <person name="Fogelqvist J."/>
        </authorList>
    </citation>
    <scope>NUCLEOTIDE SEQUENCE [LARGE SCALE GENOMIC DNA]</scope>
</reference>